<organism evidence="6">
    <name type="scientific">Chlorella variabilis</name>
    <name type="common">Green alga</name>
    <dbReference type="NCBI Taxonomy" id="554065"/>
    <lineage>
        <taxon>Eukaryota</taxon>
        <taxon>Viridiplantae</taxon>
        <taxon>Chlorophyta</taxon>
        <taxon>core chlorophytes</taxon>
        <taxon>Trebouxiophyceae</taxon>
        <taxon>Chlorellales</taxon>
        <taxon>Chlorellaceae</taxon>
        <taxon>Chlorella clade</taxon>
        <taxon>Chlorella</taxon>
    </lineage>
</organism>
<dbReference type="AlphaFoldDB" id="E1Z506"/>
<dbReference type="InterPro" id="IPR036134">
    <property type="entry name" value="Crypto/Photolyase_FAD-like_sf"/>
</dbReference>
<keyword evidence="6" id="KW-1185">Reference proteome</keyword>
<comment type="cofactor">
    <cofactor evidence="2">
        <name>FAD</name>
        <dbReference type="ChEBI" id="CHEBI:57692"/>
    </cofactor>
    <text evidence="2">Binds 1 FAD per subunit.</text>
</comment>
<dbReference type="GO" id="GO:0003904">
    <property type="term" value="F:deoxyribodipyrimidine photo-lyase activity"/>
    <property type="evidence" value="ECO:0007669"/>
    <property type="project" value="TreeGrafter"/>
</dbReference>
<dbReference type="InterPro" id="IPR036155">
    <property type="entry name" value="Crypto/Photolyase_N_sf"/>
</dbReference>
<comment type="similarity">
    <text evidence="1">Belongs to the DNA photolyase class-1 family.</text>
</comment>
<dbReference type="Gene3D" id="3.40.50.620">
    <property type="entry name" value="HUPs"/>
    <property type="match status" value="1"/>
</dbReference>
<reference evidence="5 6" key="1">
    <citation type="journal article" date="2010" name="Plant Cell">
        <title>The Chlorella variabilis NC64A genome reveals adaptation to photosymbiosis, coevolution with viruses, and cryptic sex.</title>
        <authorList>
            <person name="Blanc G."/>
            <person name="Duncan G."/>
            <person name="Agarkova I."/>
            <person name="Borodovsky M."/>
            <person name="Gurnon J."/>
            <person name="Kuo A."/>
            <person name="Lindquist E."/>
            <person name="Lucas S."/>
            <person name="Pangilinan J."/>
            <person name="Polle J."/>
            <person name="Salamov A."/>
            <person name="Terry A."/>
            <person name="Yamada T."/>
            <person name="Dunigan D.D."/>
            <person name="Grigoriev I.V."/>
            <person name="Claverie J.M."/>
            <person name="Van Etten J.L."/>
        </authorList>
    </citation>
    <scope>NUCLEOTIDE SEQUENCE [LARGE SCALE GENOMIC DNA]</scope>
    <source>
        <strain evidence="5 6">NC64A</strain>
    </source>
</reference>
<feature type="binding site" evidence="2">
    <location>
        <begin position="408"/>
        <end position="415"/>
    </location>
    <ligand>
        <name>FAD</name>
        <dbReference type="ChEBI" id="CHEBI:57692"/>
    </ligand>
</feature>
<dbReference type="GO" id="GO:0071949">
    <property type="term" value="F:FAD binding"/>
    <property type="evidence" value="ECO:0007669"/>
    <property type="project" value="TreeGrafter"/>
</dbReference>
<feature type="region of interest" description="Disordered" evidence="3">
    <location>
        <begin position="70"/>
        <end position="102"/>
    </location>
</feature>
<evidence type="ECO:0000256" key="1">
    <source>
        <dbReference type="ARBA" id="ARBA00005862"/>
    </source>
</evidence>
<dbReference type="Gene3D" id="1.25.40.80">
    <property type="match status" value="1"/>
</dbReference>
<dbReference type="OMA" id="MAPAYTS"/>
<feature type="domain" description="Photolyase/cryptochrome alpha/beta" evidence="4">
    <location>
        <begin position="108"/>
        <end position="242"/>
    </location>
</feature>
<dbReference type="KEGG" id="cvr:CHLNCDRAFT_56756"/>
<dbReference type="eggNOG" id="KOG0133">
    <property type="taxonomic scope" value="Eukaryota"/>
</dbReference>
<dbReference type="GO" id="GO:0003677">
    <property type="term" value="F:DNA binding"/>
    <property type="evidence" value="ECO:0007669"/>
    <property type="project" value="TreeGrafter"/>
</dbReference>
<dbReference type="EMBL" id="GL433836">
    <property type="protein sequence ID" value="EFN59149.1"/>
    <property type="molecule type" value="Genomic_DNA"/>
</dbReference>
<keyword evidence="2" id="KW-0274">FAD</keyword>
<dbReference type="OrthoDB" id="435881at2759"/>
<dbReference type="Proteomes" id="UP000008141">
    <property type="component" value="Unassembled WGS sequence"/>
</dbReference>
<evidence type="ECO:0000313" key="6">
    <source>
        <dbReference type="Proteomes" id="UP000008141"/>
    </source>
</evidence>
<evidence type="ECO:0000256" key="3">
    <source>
        <dbReference type="SAM" id="MobiDB-lite"/>
    </source>
</evidence>
<dbReference type="SUPFAM" id="SSF52425">
    <property type="entry name" value="Cryptochrome/photolyase, N-terminal domain"/>
    <property type="match status" value="1"/>
</dbReference>
<protein>
    <recommendedName>
        <fullName evidence="4">Photolyase/cryptochrome alpha/beta domain-containing protein</fullName>
    </recommendedName>
</protein>
<sequence>MASTVSRGVLPVAAAAPWQRRPLRPRLLAVCASAPAVAHQPCVLGGLAQQLRQLKQFKVCLLGGVDAPAPAADRGTQSAARGVRQPQPTRQPAGVGDGAAPGCGAGRRPGIVWFRGDLRLHDNEALARAQAECSSLLPVYCFDPREYGKSPQGYDKTGPYRAQFLAEAVADLRAALRAAGSELVVRVGRPEEVVGELVRRTGAGAVYCHTEVAYEDLRAEAAVRAAAEAGGARLRAYWANTLCHLDDLPFSLDQLPQNFDKFREQIGGVAVRAALPAPQELHGLPLGGRVDPGDIPTLEQLGLQPLPAAAATGSIGEGGSPRGGEGEALRQLQRFVAAAGGQAAAGPVAAAHGSNFSANIAPWLATGCLSPRRMLEDARRALAAPTAAGATPAASRPLQAPLEWVRFELYWRDFFRLLSRKYSSISGARLGSSAATAAAAAVAT</sequence>
<dbReference type="PANTHER" id="PTHR11455">
    <property type="entry name" value="CRYPTOCHROME"/>
    <property type="match status" value="1"/>
</dbReference>
<dbReference type="GO" id="GO:0000719">
    <property type="term" value="P:photoreactive repair"/>
    <property type="evidence" value="ECO:0007669"/>
    <property type="project" value="TreeGrafter"/>
</dbReference>
<gene>
    <name evidence="5" type="ORF">CHLNCDRAFT_56756</name>
</gene>
<dbReference type="Pfam" id="PF00875">
    <property type="entry name" value="DNA_photolyase"/>
    <property type="match status" value="1"/>
</dbReference>
<evidence type="ECO:0000313" key="5">
    <source>
        <dbReference type="EMBL" id="EFN59149.1"/>
    </source>
</evidence>
<dbReference type="PANTHER" id="PTHR11455:SF2">
    <property type="entry name" value="BLUE-LIGHT PHOTORECEPTOR PHR2"/>
    <property type="match status" value="1"/>
</dbReference>
<dbReference type="InterPro" id="IPR014729">
    <property type="entry name" value="Rossmann-like_a/b/a_fold"/>
</dbReference>
<dbReference type="STRING" id="554065.E1Z506"/>
<dbReference type="InterPro" id="IPR002081">
    <property type="entry name" value="Cryptochrome/DNA_photolyase_1"/>
</dbReference>
<dbReference type="FunCoup" id="E1Z506">
    <property type="interactions" value="445"/>
</dbReference>
<name>E1Z506_CHLVA</name>
<dbReference type="PROSITE" id="PS51645">
    <property type="entry name" value="PHR_CRY_ALPHA_BETA"/>
    <property type="match status" value="1"/>
</dbReference>
<dbReference type="InterPro" id="IPR006050">
    <property type="entry name" value="DNA_photolyase_N"/>
</dbReference>
<dbReference type="SUPFAM" id="SSF48173">
    <property type="entry name" value="Cryptochrome/photolyase FAD-binding domain"/>
    <property type="match status" value="1"/>
</dbReference>
<keyword evidence="2" id="KW-0285">Flavoprotein</keyword>
<dbReference type="InParanoid" id="E1Z506"/>
<evidence type="ECO:0000256" key="2">
    <source>
        <dbReference type="PIRSR" id="PIRSR602081-1"/>
    </source>
</evidence>
<dbReference type="RefSeq" id="XP_005851251.1">
    <property type="nucleotide sequence ID" value="XM_005851189.1"/>
</dbReference>
<dbReference type="GeneID" id="17358568"/>
<evidence type="ECO:0000259" key="4">
    <source>
        <dbReference type="PROSITE" id="PS51645"/>
    </source>
</evidence>
<accession>E1Z506</accession>
<proteinExistence type="inferred from homology"/>